<dbReference type="Proteomes" id="UP000729402">
    <property type="component" value="Unassembled WGS sequence"/>
</dbReference>
<comment type="caution">
    <text evidence="1">The sequence shown here is derived from an EMBL/GenBank/DDBJ whole genome shotgun (WGS) entry which is preliminary data.</text>
</comment>
<sequence length="71" mass="7824">MTSMEEGPGCGGMELADVAGLMRDASWGLLPIQPITCFLLRALSTLLPTWRIVVDEDNNSANEEKKVKHHE</sequence>
<organism evidence="1 2">
    <name type="scientific">Zizania palustris</name>
    <name type="common">Northern wild rice</name>
    <dbReference type="NCBI Taxonomy" id="103762"/>
    <lineage>
        <taxon>Eukaryota</taxon>
        <taxon>Viridiplantae</taxon>
        <taxon>Streptophyta</taxon>
        <taxon>Embryophyta</taxon>
        <taxon>Tracheophyta</taxon>
        <taxon>Spermatophyta</taxon>
        <taxon>Magnoliopsida</taxon>
        <taxon>Liliopsida</taxon>
        <taxon>Poales</taxon>
        <taxon>Poaceae</taxon>
        <taxon>BOP clade</taxon>
        <taxon>Oryzoideae</taxon>
        <taxon>Oryzeae</taxon>
        <taxon>Zizaniinae</taxon>
        <taxon>Zizania</taxon>
    </lineage>
</organism>
<keyword evidence="2" id="KW-1185">Reference proteome</keyword>
<proteinExistence type="predicted"/>
<dbReference type="EMBL" id="JAAALK010000287">
    <property type="protein sequence ID" value="KAG8059968.1"/>
    <property type="molecule type" value="Genomic_DNA"/>
</dbReference>
<reference evidence="1" key="2">
    <citation type="submission" date="2021-02" db="EMBL/GenBank/DDBJ databases">
        <authorList>
            <person name="Kimball J.A."/>
            <person name="Haas M.W."/>
            <person name="Macchietto M."/>
            <person name="Kono T."/>
            <person name="Duquette J."/>
            <person name="Shao M."/>
        </authorList>
    </citation>
    <scope>NUCLEOTIDE SEQUENCE</scope>
    <source>
        <tissue evidence="1">Fresh leaf tissue</tissue>
    </source>
</reference>
<gene>
    <name evidence="1" type="ORF">GUJ93_ZPchr0002g25988</name>
</gene>
<evidence type="ECO:0000313" key="1">
    <source>
        <dbReference type="EMBL" id="KAG8059968.1"/>
    </source>
</evidence>
<protein>
    <submittedName>
        <fullName evidence="1">Uncharacterized protein</fullName>
    </submittedName>
</protein>
<reference evidence="1" key="1">
    <citation type="journal article" date="2021" name="bioRxiv">
        <title>Whole Genome Assembly and Annotation of Northern Wild Rice, Zizania palustris L., Supports a Whole Genome Duplication in the Zizania Genus.</title>
        <authorList>
            <person name="Haas M."/>
            <person name="Kono T."/>
            <person name="Macchietto M."/>
            <person name="Millas R."/>
            <person name="McGilp L."/>
            <person name="Shao M."/>
            <person name="Duquette J."/>
            <person name="Hirsch C.N."/>
            <person name="Kimball J."/>
        </authorList>
    </citation>
    <scope>NUCLEOTIDE SEQUENCE</scope>
    <source>
        <tissue evidence="1">Fresh leaf tissue</tissue>
    </source>
</reference>
<evidence type="ECO:0000313" key="2">
    <source>
        <dbReference type="Proteomes" id="UP000729402"/>
    </source>
</evidence>
<accession>A0A8J5RY59</accession>
<dbReference type="AlphaFoldDB" id="A0A8J5RY59"/>
<name>A0A8J5RY59_ZIZPA</name>